<dbReference type="EMBL" id="AP019835">
    <property type="protein sequence ID" value="BBM50031.1"/>
    <property type="molecule type" value="Genomic_DNA"/>
</dbReference>
<accession>A0A510KH58</accession>
<dbReference type="AlphaFoldDB" id="A0A510KH58"/>
<organism evidence="1 2">
    <name type="scientific">Leptotrichia wadei</name>
    <dbReference type="NCBI Taxonomy" id="157687"/>
    <lineage>
        <taxon>Bacteria</taxon>
        <taxon>Fusobacteriati</taxon>
        <taxon>Fusobacteriota</taxon>
        <taxon>Fusobacteriia</taxon>
        <taxon>Fusobacteriales</taxon>
        <taxon>Leptotrichiaceae</taxon>
        <taxon>Leptotrichia</taxon>
    </lineage>
</organism>
<dbReference type="Proteomes" id="UP000321501">
    <property type="component" value="Chromosome"/>
</dbReference>
<name>A0A510KH58_9FUSO</name>
<sequence>MIDMKPKKFSINFIHRPEIFYEDFELELKIEGKNICEFTVDGKIEKDTANLIFLSDWFENNLKFILSEEDKFPYKIKGNCGIEIREKAYEMGNKNHEEIEWFEKIHEWSERHLWTFSGLEMVYPDVMFRKINDRIEVSWDSTNKYRDNMTYKIEFTNLKGKFFIKIEEFKKEILKFIEKIKNIYKIITDKMKSIFYGEYFNSEYLYKREETNNLQENFLKEINNLGYNFNTIYDLILLEKKHKNVIPIFKKYLKLFDLDTRKNLVRFLGVKGFDEIIPLLENEFLENVDKEYRISIVNSLRLIENDEIAKDYLKKLMKI</sequence>
<proteinExistence type="predicted"/>
<protein>
    <recommendedName>
        <fullName evidence="3">HEAT repeat protein</fullName>
    </recommendedName>
</protein>
<reference evidence="1 2" key="1">
    <citation type="submission" date="2019-07" db="EMBL/GenBank/DDBJ databases">
        <title>Complete Genome Sequence of Leptotrichia wadei Strain JMUB3934.</title>
        <authorList>
            <person name="Watanabe S."/>
            <person name="Cui L."/>
        </authorList>
    </citation>
    <scope>NUCLEOTIDE SEQUENCE [LARGE SCALE GENOMIC DNA]</scope>
    <source>
        <strain evidence="1 2">JMUB3934</strain>
    </source>
</reference>
<gene>
    <name evidence="1" type="ORF">JMUB3934_1327</name>
</gene>
<evidence type="ECO:0000313" key="1">
    <source>
        <dbReference type="EMBL" id="BBM50031.1"/>
    </source>
</evidence>
<evidence type="ECO:0008006" key="3">
    <source>
        <dbReference type="Google" id="ProtNLM"/>
    </source>
</evidence>
<evidence type="ECO:0000313" key="2">
    <source>
        <dbReference type="Proteomes" id="UP000321501"/>
    </source>
</evidence>